<dbReference type="InterPro" id="IPR021109">
    <property type="entry name" value="Peptidase_aspartic_dom_sf"/>
</dbReference>
<dbReference type="AlphaFoldDB" id="A0AAE1J870"/>
<accession>A0AAE1J870</accession>
<organism evidence="2 3">
    <name type="scientific">Trichoderma aggressivum f. europaeum</name>
    <dbReference type="NCBI Taxonomy" id="173218"/>
    <lineage>
        <taxon>Eukaryota</taxon>
        <taxon>Fungi</taxon>
        <taxon>Dikarya</taxon>
        <taxon>Ascomycota</taxon>
        <taxon>Pezizomycotina</taxon>
        <taxon>Sordariomycetes</taxon>
        <taxon>Hypocreomycetidae</taxon>
        <taxon>Hypocreales</taxon>
        <taxon>Hypocreaceae</taxon>
        <taxon>Trichoderma</taxon>
    </lineage>
</organism>
<dbReference type="RefSeq" id="XP_062756779.1">
    <property type="nucleotide sequence ID" value="XM_062898657.1"/>
</dbReference>
<name>A0AAE1J870_9HYPO</name>
<evidence type="ECO:0000256" key="1">
    <source>
        <dbReference type="SAM" id="MobiDB-lite"/>
    </source>
</evidence>
<dbReference type="GeneID" id="87918562"/>
<keyword evidence="3" id="KW-1185">Reference proteome</keyword>
<evidence type="ECO:0000313" key="3">
    <source>
        <dbReference type="Proteomes" id="UP001273209"/>
    </source>
</evidence>
<evidence type="ECO:0008006" key="4">
    <source>
        <dbReference type="Google" id="ProtNLM"/>
    </source>
</evidence>
<reference evidence="2" key="1">
    <citation type="submission" date="2023-11" db="EMBL/GenBank/DDBJ databases">
        <title>The genome sequences of three competitors of mushroom-forming fungi.</title>
        <authorList>
            <person name="Beijen E."/>
            <person name="Ohm R.A."/>
        </authorList>
    </citation>
    <scope>NUCLEOTIDE SEQUENCE</scope>
    <source>
        <strain evidence="2">CBS 100526</strain>
    </source>
</reference>
<dbReference type="SUPFAM" id="SSF50630">
    <property type="entry name" value="Acid proteases"/>
    <property type="match status" value="2"/>
</dbReference>
<dbReference type="Pfam" id="PF13650">
    <property type="entry name" value="Asp_protease_2"/>
    <property type="match status" value="1"/>
</dbReference>
<dbReference type="Pfam" id="PF13975">
    <property type="entry name" value="gag-asp_proteas"/>
    <property type="match status" value="1"/>
</dbReference>
<evidence type="ECO:0000313" key="2">
    <source>
        <dbReference type="EMBL" id="KAK4076669.1"/>
    </source>
</evidence>
<dbReference type="Gene3D" id="2.40.70.10">
    <property type="entry name" value="Acid Proteases"/>
    <property type="match status" value="2"/>
</dbReference>
<sequence>MPSAQPDISKIWVNYLRNSRQFSCAICQVDVKPPTLDGFKQHFRHKNNVEKHPTEEEAILDAFQRMKLTSSKSQYLYQRSQSTEQDQNKGSKKRSTLDQLDDQQDSEHTSVFNAKESSDKKSRNKKIYSPPPSTPIRRGQGRQQVDGNKEFNRIPKGLSIRQLWSPGNRGPQEPSPLKTEPGPVAEAEADDSFTEDPSVSRLIRQLETKLISHGQLITKVEEMYRIPAILVSKCIEVYNAQSANRDLSQQLSNEQRQALIALQSKESELLAAVVKRINDLTVSIKRKHTKDFSSGEKEFYVGGSVNGTVVEALPDTGAEACFISPQLTSRLGLRPIAGPPKWITLANKKTVKSPGLVTVPWKFSKEQITHTINCWILPGCVSDLVLGNDFLKATNALKKVCHRIKFKVLGASKRLSLSYLGNEKQRLRGYLNGHLTAALPDTGSDAMLINGAYARNIGLEVDGSIENRGTIRLADGSTATISGIVRDVEWRVGGTTVQCNFYVLENMCVDIIVSNNYLFEMNIFSEQEEHFFDIHSEDDPTDYRLYFCILSLDKKKDGASSKDCILTLQELKELEKQEELYRRDKTRDEILQLPEEHREAAIRAEKARQQLWEAQKPEREAKWITELHMATANVQNSISRGGRWKKRVSMIFSTKGAG</sequence>
<feature type="compositionally biased region" description="Polar residues" evidence="1">
    <location>
        <begin position="74"/>
        <end position="85"/>
    </location>
</feature>
<dbReference type="Proteomes" id="UP001273209">
    <property type="component" value="Unassembled WGS sequence"/>
</dbReference>
<dbReference type="EMBL" id="JAWRVG010000013">
    <property type="protein sequence ID" value="KAK4076669.1"/>
    <property type="molecule type" value="Genomic_DNA"/>
</dbReference>
<feature type="region of interest" description="Disordered" evidence="1">
    <location>
        <begin position="74"/>
        <end position="197"/>
    </location>
</feature>
<comment type="caution">
    <text evidence="2">The sequence shown here is derived from an EMBL/GenBank/DDBJ whole genome shotgun (WGS) entry which is preliminary data.</text>
</comment>
<proteinExistence type="predicted"/>
<gene>
    <name evidence="2" type="ORF">Triagg1_4272</name>
</gene>
<protein>
    <recommendedName>
        <fullName evidence="4">Peptidase A2 domain-containing protein</fullName>
    </recommendedName>
</protein>
<dbReference type="CDD" id="cd00303">
    <property type="entry name" value="retropepsin_like"/>
    <property type="match status" value="2"/>
</dbReference>